<gene>
    <name evidence="3" type="ORF">M9Y10_034776</name>
</gene>
<feature type="region of interest" description="Disordered" evidence="2">
    <location>
        <begin position="1"/>
        <end position="35"/>
    </location>
</feature>
<keyword evidence="1" id="KW-0175">Coiled coil</keyword>
<name>A0ABR2KFZ9_9EUKA</name>
<dbReference type="EMBL" id="JAPFFF010000005">
    <property type="protein sequence ID" value="KAK8890017.1"/>
    <property type="molecule type" value="Genomic_DNA"/>
</dbReference>
<keyword evidence="4" id="KW-1185">Reference proteome</keyword>
<evidence type="ECO:0000313" key="4">
    <source>
        <dbReference type="Proteomes" id="UP001470230"/>
    </source>
</evidence>
<evidence type="ECO:0000313" key="3">
    <source>
        <dbReference type="EMBL" id="KAK8890017.1"/>
    </source>
</evidence>
<feature type="coiled-coil region" evidence="1">
    <location>
        <begin position="116"/>
        <end position="149"/>
    </location>
</feature>
<organism evidence="3 4">
    <name type="scientific">Tritrichomonas musculus</name>
    <dbReference type="NCBI Taxonomy" id="1915356"/>
    <lineage>
        <taxon>Eukaryota</taxon>
        <taxon>Metamonada</taxon>
        <taxon>Parabasalia</taxon>
        <taxon>Tritrichomonadida</taxon>
        <taxon>Tritrichomonadidae</taxon>
        <taxon>Tritrichomonas</taxon>
    </lineage>
</organism>
<protein>
    <submittedName>
        <fullName evidence="3">Uncharacterized protein</fullName>
    </submittedName>
</protein>
<sequence length="150" mass="16977">MQSTIPKATNKDKQKNKPKIGAGSKDEKRKQKKEKLAEVLQMKKEAQQAAQKTPEEPVTFGKDFEMNLLQISVTDVSDMVRKPSKRQKAMNAVSNLKQIFANSNFSNSTAIFGEVNSLLNQKSANLQAQNALEEQKRIEKEMIEKQLNQQ</sequence>
<feature type="compositionally biased region" description="Basic and acidic residues" evidence="2">
    <location>
        <begin position="24"/>
        <end position="35"/>
    </location>
</feature>
<accession>A0ABR2KFZ9</accession>
<evidence type="ECO:0000256" key="2">
    <source>
        <dbReference type="SAM" id="MobiDB-lite"/>
    </source>
</evidence>
<evidence type="ECO:0000256" key="1">
    <source>
        <dbReference type="SAM" id="Coils"/>
    </source>
</evidence>
<dbReference type="Proteomes" id="UP001470230">
    <property type="component" value="Unassembled WGS sequence"/>
</dbReference>
<proteinExistence type="predicted"/>
<comment type="caution">
    <text evidence="3">The sequence shown here is derived from an EMBL/GenBank/DDBJ whole genome shotgun (WGS) entry which is preliminary data.</text>
</comment>
<reference evidence="3 4" key="1">
    <citation type="submission" date="2024-04" db="EMBL/GenBank/DDBJ databases">
        <title>Tritrichomonas musculus Genome.</title>
        <authorList>
            <person name="Alves-Ferreira E."/>
            <person name="Grigg M."/>
            <person name="Lorenzi H."/>
            <person name="Galac M."/>
        </authorList>
    </citation>
    <scope>NUCLEOTIDE SEQUENCE [LARGE SCALE GENOMIC DNA]</scope>
    <source>
        <strain evidence="3 4">EAF2021</strain>
    </source>
</reference>